<proteinExistence type="predicted"/>
<dbReference type="AlphaFoldDB" id="A0A8S4RJE9"/>
<protein>
    <submittedName>
        <fullName evidence="1">Jg7363 protein</fullName>
    </submittedName>
</protein>
<evidence type="ECO:0000313" key="2">
    <source>
        <dbReference type="Proteomes" id="UP000838756"/>
    </source>
</evidence>
<accession>A0A8S4RJE9</accession>
<name>A0A8S4RJE9_9NEOP</name>
<comment type="caution">
    <text evidence="1">The sequence shown here is derived from an EMBL/GenBank/DDBJ whole genome shotgun (WGS) entry which is preliminary data.</text>
</comment>
<organism evidence="1 2">
    <name type="scientific">Pararge aegeria aegeria</name>
    <dbReference type="NCBI Taxonomy" id="348720"/>
    <lineage>
        <taxon>Eukaryota</taxon>
        <taxon>Metazoa</taxon>
        <taxon>Ecdysozoa</taxon>
        <taxon>Arthropoda</taxon>
        <taxon>Hexapoda</taxon>
        <taxon>Insecta</taxon>
        <taxon>Pterygota</taxon>
        <taxon>Neoptera</taxon>
        <taxon>Endopterygota</taxon>
        <taxon>Lepidoptera</taxon>
        <taxon>Glossata</taxon>
        <taxon>Ditrysia</taxon>
        <taxon>Papilionoidea</taxon>
        <taxon>Nymphalidae</taxon>
        <taxon>Satyrinae</taxon>
        <taxon>Satyrini</taxon>
        <taxon>Parargina</taxon>
        <taxon>Pararge</taxon>
    </lineage>
</organism>
<reference evidence="1" key="1">
    <citation type="submission" date="2022-03" db="EMBL/GenBank/DDBJ databases">
        <authorList>
            <person name="Lindestad O."/>
        </authorList>
    </citation>
    <scope>NUCLEOTIDE SEQUENCE</scope>
</reference>
<dbReference type="EMBL" id="CAKXAJ010025281">
    <property type="protein sequence ID" value="CAH2237595.1"/>
    <property type="molecule type" value="Genomic_DNA"/>
</dbReference>
<dbReference type="Proteomes" id="UP000838756">
    <property type="component" value="Unassembled WGS sequence"/>
</dbReference>
<gene>
    <name evidence="1" type="primary">jg7363</name>
    <name evidence="1" type="ORF">PAEG_LOCUS14867</name>
</gene>
<sequence>MAVVFPRTTRYIPLKFMPVGYECWRLKRDRGPYSNLYPDCILFTISLRVSLYAQLLMAPLCIELFQGVKPHPSRKTSSFWPLQVAVLSAYTSA</sequence>
<keyword evidence="2" id="KW-1185">Reference proteome</keyword>
<evidence type="ECO:0000313" key="1">
    <source>
        <dbReference type="EMBL" id="CAH2237595.1"/>
    </source>
</evidence>